<reference evidence="1 2" key="1">
    <citation type="submission" date="2018-05" db="EMBL/GenBank/DDBJ databases">
        <title>Zavarzinia sp. HR-AS.</title>
        <authorList>
            <person name="Lee Y."/>
            <person name="Jeon C.O."/>
        </authorList>
    </citation>
    <scope>NUCLEOTIDE SEQUENCE [LARGE SCALE GENOMIC DNA]</scope>
    <source>
        <strain evidence="1 2">HR-AS</strain>
    </source>
</reference>
<dbReference type="Proteomes" id="UP000245461">
    <property type="component" value="Unassembled WGS sequence"/>
</dbReference>
<proteinExistence type="predicted"/>
<evidence type="ECO:0000313" key="1">
    <source>
        <dbReference type="EMBL" id="PWR24210.1"/>
    </source>
</evidence>
<organism evidence="1 2">
    <name type="scientific">Zavarzinia aquatilis</name>
    <dbReference type="NCBI Taxonomy" id="2211142"/>
    <lineage>
        <taxon>Bacteria</taxon>
        <taxon>Pseudomonadati</taxon>
        <taxon>Pseudomonadota</taxon>
        <taxon>Alphaproteobacteria</taxon>
        <taxon>Rhodospirillales</taxon>
        <taxon>Zavarziniaceae</taxon>
        <taxon>Zavarzinia</taxon>
    </lineage>
</organism>
<gene>
    <name evidence="1" type="ORF">DKG74_08815</name>
</gene>
<accession>A0A317EDJ8</accession>
<name>A0A317EDJ8_9PROT</name>
<protein>
    <submittedName>
        <fullName evidence="1">Uncharacterized protein</fullName>
    </submittedName>
</protein>
<dbReference type="RefSeq" id="WP_109904812.1">
    <property type="nucleotide sequence ID" value="NZ_QGLE01000004.1"/>
</dbReference>
<sequence>MSYDRDLALETIAGIDRLAKAIELTASVLTDIKPKEAISSLAVMVTDETETLRNWIARRFGGDGHGEA</sequence>
<keyword evidence="2" id="KW-1185">Reference proteome</keyword>
<dbReference type="AlphaFoldDB" id="A0A317EDJ8"/>
<dbReference type="EMBL" id="QGLE01000004">
    <property type="protein sequence ID" value="PWR24210.1"/>
    <property type="molecule type" value="Genomic_DNA"/>
</dbReference>
<comment type="caution">
    <text evidence="1">The sequence shown here is derived from an EMBL/GenBank/DDBJ whole genome shotgun (WGS) entry which is preliminary data.</text>
</comment>
<evidence type="ECO:0000313" key="2">
    <source>
        <dbReference type="Proteomes" id="UP000245461"/>
    </source>
</evidence>